<comment type="caution">
    <text evidence="1">The sequence shown here is derived from an EMBL/GenBank/DDBJ whole genome shotgun (WGS) entry which is preliminary data.</text>
</comment>
<dbReference type="InterPro" id="IPR007325">
    <property type="entry name" value="KFase/CYL"/>
</dbReference>
<reference evidence="2" key="1">
    <citation type="submission" date="2018-06" db="EMBL/GenBank/DDBJ databases">
        <authorList>
            <person name="Feng T."/>
            <person name="Jeon C.O."/>
        </authorList>
    </citation>
    <scope>NUCLEOTIDE SEQUENCE [LARGE SCALE GENOMIC DNA]</scope>
    <source>
        <strain evidence="2">S23</strain>
    </source>
</reference>
<evidence type="ECO:0000313" key="2">
    <source>
        <dbReference type="Proteomes" id="UP000255165"/>
    </source>
</evidence>
<dbReference type="Gene3D" id="3.50.30.50">
    <property type="entry name" value="Putative cyclase"/>
    <property type="match status" value="1"/>
</dbReference>
<dbReference type="GO" id="GO:0019441">
    <property type="term" value="P:L-tryptophan catabolic process to kynurenine"/>
    <property type="evidence" value="ECO:0007669"/>
    <property type="project" value="InterPro"/>
</dbReference>
<proteinExistence type="predicted"/>
<dbReference type="EMBL" id="QKWJ01000009">
    <property type="protein sequence ID" value="RDK10334.1"/>
    <property type="molecule type" value="Genomic_DNA"/>
</dbReference>
<dbReference type="SUPFAM" id="SSF102198">
    <property type="entry name" value="Putative cyclase"/>
    <property type="match status" value="1"/>
</dbReference>
<dbReference type="AlphaFoldDB" id="A0A370NXK8"/>
<dbReference type="InterPro" id="IPR037175">
    <property type="entry name" value="KFase_sf"/>
</dbReference>
<sequence length="256" mass="28254">MLVEFAQALQSGAIRVVDLSQTLHPRTPIIPLPPQFGQSAPFRLEEISNFDERGPAWYWNNISCGEHTGTHFDAPVHWITGKDFPNNATDTIDVQKFLAPACVIDVSEEVRENPDYLLTIERVEQWEAQHGRIPAGSWVLMRTDWSLRTDPADFLNIREDGGHTPGGHPDLPAFLARERDVIGWGTEAVGTDAGQAYAFKHPFPCHANMHGNNKFGLASLVNLDKLPPTGAVLVTPPLKIRRGSGSPCRVLALIEA</sequence>
<dbReference type="PANTHER" id="PTHR31118:SF12">
    <property type="entry name" value="CYCLASE-LIKE PROTEIN 2"/>
    <property type="match status" value="1"/>
</dbReference>
<dbReference type="GO" id="GO:0004061">
    <property type="term" value="F:arylformamidase activity"/>
    <property type="evidence" value="ECO:0007669"/>
    <property type="project" value="InterPro"/>
</dbReference>
<keyword evidence="2" id="KW-1185">Reference proteome</keyword>
<dbReference type="RefSeq" id="WP_115014629.1">
    <property type="nucleotide sequence ID" value="NZ_QKWJ01000009.1"/>
</dbReference>
<gene>
    <name evidence="1" type="ORF">DN412_10335</name>
</gene>
<name>A0A370NXK8_9BURK</name>
<organism evidence="1 2">
    <name type="scientific">Cupriavidus lacunae</name>
    <dbReference type="NCBI Taxonomy" id="2666307"/>
    <lineage>
        <taxon>Bacteria</taxon>
        <taxon>Pseudomonadati</taxon>
        <taxon>Pseudomonadota</taxon>
        <taxon>Betaproteobacteria</taxon>
        <taxon>Burkholderiales</taxon>
        <taxon>Burkholderiaceae</taxon>
        <taxon>Cupriavidus</taxon>
    </lineage>
</organism>
<dbReference type="Pfam" id="PF04199">
    <property type="entry name" value="Cyclase"/>
    <property type="match status" value="1"/>
</dbReference>
<protein>
    <submittedName>
        <fullName evidence="1">Cyclase family protein</fullName>
    </submittedName>
</protein>
<evidence type="ECO:0000313" key="1">
    <source>
        <dbReference type="EMBL" id="RDK10334.1"/>
    </source>
</evidence>
<dbReference type="Proteomes" id="UP000255165">
    <property type="component" value="Unassembled WGS sequence"/>
</dbReference>
<accession>A0A370NXK8</accession>
<dbReference type="PANTHER" id="PTHR31118">
    <property type="entry name" value="CYCLASE-LIKE PROTEIN 2"/>
    <property type="match status" value="1"/>
</dbReference>